<dbReference type="PROSITE" id="PS50977">
    <property type="entry name" value="HTH_TETR_2"/>
    <property type="match status" value="1"/>
</dbReference>
<dbReference type="InterPro" id="IPR050624">
    <property type="entry name" value="HTH-type_Tx_Regulator"/>
</dbReference>
<keyword evidence="1" id="KW-0678">Repressor</keyword>
<dbReference type="EMBL" id="BJYM01000006">
    <property type="protein sequence ID" value="GEN87120.1"/>
    <property type="molecule type" value="Genomic_DNA"/>
</dbReference>
<evidence type="ECO:0000313" key="8">
    <source>
        <dbReference type="EMBL" id="GEN87120.1"/>
    </source>
</evidence>
<evidence type="ECO:0000259" key="7">
    <source>
        <dbReference type="PROSITE" id="PS50977"/>
    </source>
</evidence>
<dbReference type="InterPro" id="IPR001647">
    <property type="entry name" value="HTH_TetR"/>
</dbReference>
<evidence type="ECO:0000256" key="1">
    <source>
        <dbReference type="ARBA" id="ARBA00022491"/>
    </source>
</evidence>
<evidence type="ECO:0000256" key="5">
    <source>
        <dbReference type="PROSITE-ProRule" id="PRU00335"/>
    </source>
</evidence>
<dbReference type="GO" id="GO:0003677">
    <property type="term" value="F:DNA binding"/>
    <property type="evidence" value="ECO:0007669"/>
    <property type="project" value="UniProtKB-UniRule"/>
</dbReference>
<feature type="DNA-binding region" description="H-T-H motif" evidence="5">
    <location>
        <begin position="25"/>
        <end position="44"/>
    </location>
</feature>
<organism evidence="8 9">
    <name type="scientific">Oceanobacillus sojae</name>
    <dbReference type="NCBI Taxonomy" id="582851"/>
    <lineage>
        <taxon>Bacteria</taxon>
        <taxon>Bacillati</taxon>
        <taxon>Bacillota</taxon>
        <taxon>Bacilli</taxon>
        <taxon>Bacillales</taxon>
        <taxon>Bacillaceae</taxon>
        <taxon>Oceanobacillus</taxon>
    </lineage>
</organism>
<keyword evidence="4" id="KW-0804">Transcription</keyword>
<dbReference type="RefSeq" id="WP_147210127.1">
    <property type="nucleotide sequence ID" value="NZ_BJYM01000006.1"/>
</dbReference>
<proteinExistence type="predicted"/>
<dbReference type="PROSITE" id="PS01081">
    <property type="entry name" value="HTH_TETR_1"/>
    <property type="match status" value="1"/>
</dbReference>
<evidence type="ECO:0000256" key="6">
    <source>
        <dbReference type="SAM" id="Coils"/>
    </source>
</evidence>
<evidence type="ECO:0000256" key="4">
    <source>
        <dbReference type="ARBA" id="ARBA00023163"/>
    </source>
</evidence>
<dbReference type="STRING" id="582851.GCA_900162665_00984"/>
<keyword evidence="6" id="KW-0175">Coiled coil</keyword>
<protein>
    <recommendedName>
        <fullName evidence="7">HTH tetR-type domain-containing protein</fullName>
    </recommendedName>
</protein>
<evidence type="ECO:0000256" key="3">
    <source>
        <dbReference type="ARBA" id="ARBA00023125"/>
    </source>
</evidence>
<dbReference type="OrthoDB" id="9812993at2"/>
<feature type="domain" description="HTH tetR-type" evidence="7">
    <location>
        <begin position="2"/>
        <end position="62"/>
    </location>
</feature>
<evidence type="ECO:0000256" key="2">
    <source>
        <dbReference type="ARBA" id="ARBA00023015"/>
    </source>
</evidence>
<accession>A0A511ZI50</accession>
<dbReference type="FunFam" id="1.10.10.60:FF:000141">
    <property type="entry name" value="TetR family transcriptional regulator"/>
    <property type="match status" value="1"/>
</dbReference>
<comment type="caution">
    <text evidence="8">The sequence shown here is derived from an EMBL/GenBank/DDBJ whole genome shotgun (WGS) entry which is preliminary data.</text>
</comment>
<dbReference type="Gene3D" id="1.10.357.10">
    <property type="entry name" value="Tetracycline Repressor, domain 2"/>
    <property type="match status" value="1"/>
</dbReference>
<gene>
    <name evidence="8" type="ORF">OSO01_18590</name>
</gene>
<dbReference type="InterPro" id="IPR009057">
    <property type="entry name" value="Homeodomain-like_sf"/>
</dbReference>
<dbReference type="InterPro" id="IPR023772">
    <property type="entry name" value="DNA-bd_HTH_TetR-type_CS"/>
</dbReference>
<evidence type="ECO:0000313" key="9">
    <source>
        <dbReference type="Proteomes" id="UP000321558"/>
    </source>
</evidence>
<sequence>MNKKKQQIIEAAQILFIKKGFSVTSIQDILDAANISKGTFYNYFSSKTECLMAILSFIKDEVIYNRQQLAIGKPASDKHVFVKQIAARFHIDKKHNLMALFASLTSTDTAHQELKEFLNQQYLKEVSWMAERICEVFGEGRRKQSYDDAVTCFGTIHLTSKVLMDIGKTEVPIEETIYFSLKKIEQTGGQQPFLKEDYFLAYQQNKNTEDKNIKKQLQQTLTDLEANVKKLKNKKLAYYQKFLLEQLTSDNPDLFLMESVISSYQNAVQDTDIEDKGRYIQILFMQLLEEEK</sequence>
<keyword evidence="2" id="KW-0805">Transcription regulation</keyword>
<dbReference type="PANTHER" id="PTHR43479">
    <property type="entry name" value="ACREF/ENVCD OPERON REPRESSOR-RELATED"/>
    <property type="match status" value="1"/>
</dbReference>
<dbReference type="AlphaFoldDB" id="A0A511ZI50"/>
<keyword evidence="9" id="KW-1185">Reference proteome</keyword>
<reference evidence="8 9" key="1">
    <citation type="submission" date="2019-07" db="EMBL/GenBank/DDBJ databases">
        <title>Whole genome shotgun sequence of Oceanobacillus sojae NBRC 105379.</title>
        <authorList>
            <person name="Hosoyama A."/>
            <person name="Uohara A."/>
            <person name="Ohji S."/>
            <person name="Ichikawa N."/>
        </authorList>
    </citation>
    <scope>NUCLEOTIDE SEQUENCE [LARGE SCALE GENOMIC DNA]</scope>
    <source>
        <strain evidence="8 9">NBRC 105379</strain>
    </source>
</reference>
<dbReference type="Proteomes" id="UP000321558">
    <property type="component" value="Unassembled WGS sequence"/>
</dbReference>
<dbReference type="PANTHER" id="PTHR43479:SF22">
    <property type="entry name" value="TRANSCRIPTIONAL REGULATOR, TETR FAMILY"/>
    <property type="match status" value="1"/>
</dbReference>
<dbReference type="GO" id="GO:0045892">
    <property type="term" value="P:negative regulation of DNA-templated transcription"/>
    <property type="evidence" value="ECO:0007669"/>
    <property type="project" value="UniProtKB-ARBA"/>
</dbReference>
<dbReference type="SUPFAM" id="SSF46689">
    <property type="entry name" value="Homeodomain-like"/>
    <property type="match status" value="1"/>
</dbReference>
<dbReference type="Pfam" id="PF00440">
    <property type="entry name" value="TetR_N"/>
    <property type="match status" value="1"/>
</dbReference>
<feature type="coiled-coil region" evidence="6">
    <location>
        <begin position="207"/>
        <end position="241"/>
    </location>
</feature>
<name>A0A511ZI50_9BACI</name>
<keyword evidence="3 5" id="KW-0238">DNA-binding</keyword>
<dbReference type="PRINTS" id="PR00455">
    <property type="entry name" value="HTHTETR"/>
</dbReference>